<evidence type="ECO:0000313" key="2">
    <source>
        <dbReference type="Proteomes" id="UP000655588"/>
    </source>
</evidence>
<dbReference type="EMBL" id="WNWW01000285">
    <property type="protein sequence ID" value="KAF3426841.1"/>
    <property type="molecule type" value="Genomic_DNA"/>
</dbReference>
<dbReference type="InterPro" id="IPR012349">
    <property type="entry name" value="Split_barrel_FMN-bd"/>
</dbReference>
<sequence length="92" mass="10686">MCVLYQIHLITLWKSFVKTSKEGLGLSDLAKIEEVVDHPVELFRIWHDDARRFNPRAPVACCLATTSKLVLIIYCRETFEIPFNVIQKIQPQ</sequence>
<dbReference type="AlphaFoldDB" id="A0A833S0A8"/>
<dbReference type="Proteomes" id="UP000655588">
    <property type="component" value="Unassembled WGS sequence"/>
</dbReference>
<accession>A0A833S0A8</accession>
<name>A0A833S0A8_9HYME</name>
<organism evidence="1 2">
    <name type="scientific">Frieseomelitta varia</name>
    <dbReference type="NCBI Taxonomy" id="561572"/>
    <lineage>
        <taxon>Eukaryota</taxon>
        <taxon>Metazoa</taxon>
        <taxon>Ecdysozoa</taxon>
        <taxon>Arthropoda</taxon>
        <taxon>Hexapoda</taxon>
        <taxon>Insecta</taxon>
        <taxon>Pterygota</taxon>
        <taxon>Neoptera</taxon>
        <taxon>Endopterygota</taxon>
        <taxon>Hymenoptera</taxon>
        <taxon>Apocrita</taxon>
        <taxon>Aculeata</taxon>
        <taxon>Apoidea</taxon>
        <taxon>Anthophila</taxon>
        <taxon>Apidae</taxon>
        <taxon>Frieseomelitta</taxon>
    </lineage>
</organism>
<reference evidence="1" key="1">
    <citation type="submission" date="2019-11" db="EMBL/GenBank/DDBJ databases">
        <title>The nuclear and mitochondrial genomes of Frieseomelitta varia - a highly eusocial stingless bee (Meliponini) with a permanently sterile worker caste.</title>
        <authorList>
            <person name="Freitas F.C.P."/>
            <person name="Lourenco A.P."/>
            <person name="Nunes F.M.F."/>
            <person name="Paschoal A.R."/>
            <person name="Abreu F.C.P."/>
            <person name="Barbin F.O."/>
            <person name="Bataglia L."/>
            <person name="Cardoso-Junior C.A.M."/>
            <person name="Cervoni M.S."/>
            <person name="Silva S.R."/>
            <person name="Dalarmi F."/>
            <person name="Del Lama M.A."/>
            <person name="Depintor T.S."/>
            <person name="Ferreira K.M."/>
            <person name="Goria P.S."/>
            <person name="Jaskot M.C."/>
            <person name="Lago D.C."/>
            <person name="Luna-Lucena D."/>
            <person name="Moda L.M."/>
            <person name="Nascimento L."/>
            <person name="Pedrino M."/>
            <person name="Rabico F.O."/>
            <person name="Sanches F.C."/>
            <person name="Santos D.E."/>
            <person name="Santos C.G."/>
            <person name="Vieira J."/>
            <person name="Lopes T.F."/>
            <person name="Barchuk A.R."/>
            <person name="Hartfelder K."/>
            <person name="Simoes Z.L.P."/>
            <person name="Bitondi M.M.G."/>
            <person name="Pinheiro D.G."/>
        </authorList>
    </citation>
    <scope>NUCLEOTIDE SEQUENCE</scope>
    <source>
        <strain evidence="1">USP_RPSP 00005682</strain>
        <tissue evidence="1">Whole individual</tissue>
    </source>
</reference>
<dbReference type="Gene3D" id="2.30.110.10">
    <property type="entry name" value="Electron Transport, Fmn-binding Protein, Chain A"/>
    <property type="match status" value="1"/>
</dbReference>
<comment type="caution">
    <text evidence="1">The sequence shown here is derived from an EMBL/GenBank/DDBJ whole genome shotgun (WGS) entry which is preliminary data.</text>
</comment>
<evidence type="ECO:0000313" key="1">
    <source>
        <dbReference type="EMBL" id="KAF3426841.1"/>
    </source>
</evidence>
<gene>
    <name evidence="1" type="ORF">E2986_12651</name>
</gene>
<proteinExistence type="predicted"/>
<protein>
    <submittedName>
        <fullName evidence="1">Uncharacterized protein</fullName>
    </submittedName>
</protein>
<keyword evidence="2" id="KW-1185">Reference proteome</keyword>